<comment type="caution">
    <text evidence="1">The sequence shown here is derived from an EMBL/GenBank/DDBJ whole genome shotgun (WGS) entry which is preliminary data.</text>
</comment>
<dbReference type="Proteomes" id="UP000176854">
    <property type="component" value="Unassembled WGS sequence"/>
</dbReference>
<dbReference type="STRING" id="1798373.A2154_04650"/>
<accession>A0A1F5Z8X4</accession>
<dbReference type="AlphaFoldDB" id="A0A1F5Z8X4"/>
<dbReference type="EMBL" id="MFJC01000041">
    <property type="protein sequence ID" value="OGG08890.1"/>
    <property type="molecule type" value="Genomic_DNA"/>
</dbReference>
<organism evidence="1 2">
    <name type="scientific">Candidatus Gottesmanbacteria bacterium RBG_16_43_7</name>
    <dbReference type="NCBI Taxonomy" id="1798373"/>
    <lineage>
        <taxon>Bacteria</taxon>
        <taxon>Candidatus Gottesmaniibacteriota</taxon>
    </lineage>
</organism>
<proteinExistence type="predicted"/>
<evidence type="ECO:0000313" key="2">
    <source>
        <dbReference type="Proteomes" id="UP000176854"/>
    </source>
</evidence>
<sequence length="156" mass="16970">MAAFAALVIGVNFARRFQLPKTAGEKRIRSTVTPSTNPKQIDIVEYTSSHCGLKFSSETSFNQIEAGDGNAIFIDPANPRYSFTIICQKDLPQPMATESAEAFKIGTVSAMIFNTVSPVGTRSSTLIFNHPVNQLGVIISGTGELIDRIKNTFQIK</sequence>
<gene>
    <name evidence="1" type="ORF">A2154_04650</name>
</gene>
<protein>
    <submittedName>
        <fullName evidence="1">Uncharacterized protein</fullName>
    </submittedName>
</protein>
<name>A0A1F5Z8X4_9BACT</name>
<reference evidence="1 2" key="1">
    <citation type="journal article" date="2016" name="Nat. Commun.">
        <title>Thousands of microbial genomes shed light on interconnected biogeochemical processes in an aquifer system.</title>
        <authorList>
            <person name="Anantharaman K."/>
            <person name="Brown C.T."/>
            <person name="Hug L.A."/>
            <person name="Sharon I."/>
            <person name="Castelle C.J."/>
            <person name="Probst A.J."/>
            <person name="Thomas B.C."/>
            <person name="Singh A."/>
            <person name="Wilkins M.J."/>
            <person name="Karaoz U."/>
            <person name="Brodie E.L."/>
            <person name="Williams K.H."/>
            <person name="Hubbard S.S."/>
            <person name="Banfield J.F."/>
        </authorList>
    </citation>
    <scope>NUCLEOTIDE SEQUENCE [LARGE SCALE GENOMIC DNA]</scope>
</reference>
<evidence type="ECO:0000313" key="1">
    <source>
        <dbReference type="EMBL" id="OGG08890.1"/>
    </source>
</evidence>